<dbReference type="GeneTree" id="ENSGT00550000074870"/>
<keyword evidence="1" id="KW-0647">Proteasome</keyword>
<evidence type="ECO:0000256" key="1">
    <source>
        <dbReference type="ARBA" id="ARBA00022942"/>
    </source>
</evidence>
<dbReference type="GO" id="GO:0051603">
    <property type="term" value="P:proteolysis involved in protein catabolic process"/>
    <property type="evidence" value="ECO:0007669"/>
    <property type="project" value="InterPro"/>
</dbReference>
<sequence>MVERGYSFSLTTYYRVLVRRARKLAQQYHVGYQEAIPTAQLVQRVASVTQEYTQSGAVRPFGVSYGRPCLFQSGPSGAYSAWKATAVEKNFVSGKSFLEKRDNEDLEREDAIPTAILTLKESFEGQVTEGNIEAGICSEAPAEVKDDWLLDRNSDVTEKSTISHNLST</sequence>
<reference evidence="2" key="1">
    <citation type="submission" date="2025-08" db="UniProtKB">
        <authorList>
            <consortium name="Ensembl"/>
        </authorList>
    </citation>
    <scope>IDENTIFICATION</scope>
</reference>
<dbReference type="SUPFAM" id="SSF56235">
    <property type="entry name" value="N-terminal nucleophile aminohydrolases (Ntn hydrolases)"/>
    <property type="match status" value="1"/>
</dbReference>
<dbReference type="Proteomes" id="UP000233020">
    <property type="component" value="Unplaced"/>
</dbReference>
<dbReference type="InterPro" id="IPR029055">
    <property type="entry name" value="Ntn_hydrolases_N"/>
</dbReference>
<dbReference type="Ensembl" id="ENSANAT00000042258.1">
    <property type="protein sequence ID" value="ENSANAP00000024339.1"/>
    <property type="gene ID" value="ENSANAG00000029903.1"/>
</dbReference>
<name>A0A2K5DTR4_AOTNA</name>
<reference evidence="2" key="2">
    <citation type="submission" date="2025-09" db="UniProtKB">
        <authorList>
            <consortium name="Ensembl"/>
        </authorList>
    </citation>
    <scope>IDENTIFICATION</scope>
</reference>
<accession>A0A2K5DTR4</accession>
<dbReference type="InterPro" id="IPR050115">
    <property type="entry name" value="Proteasome_alpha"/>
</dbReference>
<dbReference type="InterPro" id="IPR001353">
    <property type="entry name" value="Proteasome_sua/b"/>
</dbReference>
<keyword evidence="3" id="KW-1185">Reference proteome</keyword>
<dbReference type="Pfam" id="PF00227">
    <property type="entry name" value="Proteasome"/>
    <property type="match status" value="1"/>
</dbReference>
<dbReference type="STRING" id="37293.ENSANAP00000024339"/>
<evidence type="ECO:0000313" key="3">
    <source>
        <dbReference type="Proteomes" id="UP000233020"/>
    </source>
</evidence>
<protein>
    <submittedName>
        <fullName evidence="2">Uncharacterized protein</fullName>
    </submittedName>
</protein>
<dbReference type="Gene3D" id="3.60.20.10">
    <property type="entry name" value="Glutamine Phosphoribosylpyrophosphate, subunit 1, domain 1"/>
    <property type="match status" value="1"/>
</dbReference>
<dbReference type="AlphaFoldDB" id="A0A2K5DTR4"/>
<dbReference type="PANTHER" id="PTHR11599">
    <property type="entry name" value="PROTEASOME SUBUNIT ALPHA/BETA"/>
    <property type="match status" value="1"/>
</dbReference>
<evidence type="ECO:0000313" key="2">
    <source>
        <dbReference type="Ensembl" id="ENSANAP00000024339.1"/>
    </source>
</evidence>
<proteinExistence type="predicted"/>
<organism evidence="2 3">
    <name type="scientific">Aotus nancymaae</name>
    <name type="common">Ma's night monkey</name>
    <dbReference type="NCBI Taxonomy" id="37293"/>
    <lineage>
        <taxon>Eukaryota</taxon>
        <taxon>Metazoa</taxon>
        <taxon>Chordata</taxon>
        <taxon>Craniata</taxon>
        <taxon>Vertebrata</taxon>
        <taxon>Euteleostomi</taxon>
        <taxon>Mammalia</taxon>
        <taxon>Eutheria</taxon>
        <taxon>Euarchontoglires</taxon>
        <taxon>Primates</taxon>
        <taxon>Haplorrhini</taxon>
        <taxon>Platyrrhini</taxon>
        <taxon>Aotidae</taxon>
        <taxon>Aotus</taxon>
    </lineage>
</organism>
<dbReference type="GO" id="GO:0005839">
    <property type="term" value="C:proteasome core complex"/>
    <property type="evidence" value="ECO:0007669"/>
    <property type="project" value="InterPro"/>
</dbReference>